<gene>
    <name evidence="1" type="ORF">HDK90DRAFT_21584</name>
</gene>
<dbReference type="Proteomes" id="UP001492380">
    <property type="component" value="Unassembled WGS sequence"/>
</dbReference>
<dbReference type="EMBL" id="JBBWRZ010000001">
    <property type="protein sequence ID" value="KAK8246826.1"/>
    <property type="molecule type" value="Genomic_DNA"/>
</dbReference>
<sequence>MRYSFDSIIAALPVPSPGHCLMRSFAMARAKRSEPSGRQGVKSPPPVQLGLARALSRLPTFCRSPRFPSSTSSFINVTGGCARPTTPSNNQHWAGSPWCLSTHTQIWSWTSTAIVGGFEVQTRPHGTRAVWRRRSGLRGEAGVEALRIGAPPASARLPVDEVLELSGVRMDVEASAHEGHRLTTYHPRLGDHYLDCTTHVRQQHGNFSGRLAWCRGRGRKRA</sequence>
<accession>A0ABR1Z349</accession>
<name>A0ABR1Z349_9PEZI</name>
<reference evidence="1 2" key="1">
    <citation type="submission" date="2024-04" db="EMBL/GenBank/DDBJ databases">
        <title>Phyllosticta paracitricarpa is synonymous to the EU quarantine fungus P. citricarpa based on phylogenomic analyses.</title>
        <authorList>
            <consortium name="Lawrence Berkeley National Laboratory"/>
            <person name="Van Ingen-Buijs V.A."/>
            <person name="Van Westerhoven A.C."/>
            <person name="Haridas S."/>
            <person name="Skiadas P."/>
            <person name="Martin F."/>
            <person name="Groenewald J.Z."/>
            <person name="Crous P.W."/>
            <person name="Seidl M.F."/>
        </authorList>
    </citation>
    <scope>NUCLEOTIDE SEQUENCE [LARGE SCALE GENOMIC DNA]</scope>
    <source>
        <strain evidence="1 2">CBS 123374</strain>
    </source>
</reference>
<evidence type="ECO:0000313" key="2">
    <source>
        <dbReference type="Proteomes" id="UP001492380"/>
    </source>
</evidence>
<organism evidence="1 2">
    <name type="scientific">Phyllosticta capitalensis</name>
    <dbReference type="NCBI Taxonomy" id="121624"/>
    <lineage>
        <taxon>Eukaryota</taxon>
        <taxon>Fungi</taxon>
        <taxon>Dikarya</taxon>
        <taxon>Ascomycota</taxon>
        <taxon>Pezizomycotina</taxon>
        <taxon>Dothideomycetes</taxon>
        <taxon>Dothideomycetes incertae sedis</taxon>
        <taxon>Botryosphaeriales</taxon>
        <taxon>Phyllostictaceae</taxon>
        <taxon>Phyllosticta</taxon>
    </lineage>
</organism>
<protein>
    <submittedName>
        <fullName evidence="1">Uncharacterized protein</fullName>
    </submittedName>
</protein>
<keyword evidence="2" id="KW-1185">Reference proteome</keyword>
<proteinExistence type="predicted"/>
<comment type="caution">
    <text evidence="1">The sequence shown here is derived from an EMBL/GenBank/DDBJ whole genome shotgun (WGS) entry which is preliminary data.</text>
</comment>
<evidence type="ECO:0000313" key="1">
    <source>
        <dbReference type="EMBL" id="KAK8246826.1"/>
    </source>
</evidence>